<reference evidence="1" key="2">
    <citation type="journal article" date="2015" name="Fish Shellfish Immunol.">
        <title>Early steps in the European eel (Anguilla anguilla)-Vibrio vulnificus interaction in the gills: Role of the RtxA13 toxin.</title>
        <authorList>
            <person name="Callol A."/>
            <person name="Pajuelo D."/>
            <person name="Ebbesson L."/>
            <person name="Teles M."/>
            <person name="MacKenzie S."/>
            <person name="Amaro C."/>
        </authorList>
    </citation>
    <scope>NUCLEOTIDE SEQUENCE</scope>
</reference>
<evidence type="ECO:0000313" key="1">
    <source>
        <dbReference type="EMBL" id="JAH32658.1"/>
    </source>
</evidence>
<accession>A0A0E9RWK0</accession>
<name>A0A0E9RWK0_ANGAN</name>
<protein>
    <submittedName>
        <fullName evidence="1">Uncharacterized protein</fullName>
    </submittedName>
</protein>
<proteinExistence type="predicted"/>
<dbReference type="AlphaFoldDB" id="A0A0E9RWK0"/>
<dbReference type="EMBL" id="GBXM01075919">
    <property type="protein sequence ID" value="JAH32658.1"/>
    <property type="molecule type" value="Transcribed_RNA"/>
</dbReference>
<sequence>MDIVHFNHWRLGSRKHAVKEKLAVPREATCRFFLPM</sequence>
<organism evidence="1">
    <name type="scientific">Anguilla anguilla</name>
    <name type="common">European freshwater eel</name>
    <name type="synonym">Muraena anguilla</name>
    <dbReference type="NCBI Taxonomy" id="7936"/>
    <lineage>
        <taxon>Eukaryota</taxon>
        <taxon>Metazoa</taxon>
        <taxon>Chordata</taxon>
        <taxon>Craniata</taxon>
        <taxon>Vertebrata</taxon>
        <taxon>Euteleostomi</taxon>
        <taxon>Actinopterygii</taxon>
        <taxon>Neopterygii</taxon>
        <taxon>Teleostei</taxon>
        <taxon>Anguilliformes</taxon>
        <taxon>Anguillidae</taxon>
        <taxon>Anguilla</taxon>
    </lineage>
</organism>
<reference evidence="1" key="1">
    <citation type="submission" date="2014-11" db="EMBL/GenBank/DDBJ databases">
        <authorList>
            <person name="Amaro Gonzalez C."/>
        </authorList>
    </citation>
    <scope>NUCLEOTIDE SEQUENCE</scope>
</reference>